<proteinExistence type="inferred from homology"/>
<dbReference type="GO" id="GO:0005886">
    <property type="term" value="C:plasma membrane"/>
    <property type="evidence" value="ECO:0007669"/>
    <property type="project" value="UniProtKB-SubCell"/>
</dbReference>
<protein>
    <submittedName>
        <fullName evidence="10">Branched-chain amino acid ABC transporter permease</fullName>
    </submittedName>
</protein>
<keyword evidence="7 9" id="KW-0472">Membrane</keyword>
<feature type="transmembrane region" description="Helical" evidence="9">
    <location>
        <begin position="56"/>
        <end position="79"/>
    </location>
</feature>
<evidence type="ECO:0000256" key="8">
    <source>
        <dbReference type="ARBA" id="ARBA00037998"/>
    </source>
</evidence>
<dbReference type="AlphaFoldDB" id="A0A942U320"/>
<keyword evidence="4 9" id="KW-0812">Transmembrane</keyword>
<dbReference type="EMBL" id="JAGYPF010000001">
    <property type="protein sequence ID" value="MBS4211382.1"/>
    <property type="molecule type" value="Genomic_DNA"/>
</dbReference>
<feature type="transmembrane region" description="Helical" evidence="9">
    <location>
        <begin position="253"/>
        <end position="273"/>
    </location>
</feature>
<keyword evidence="3" id="KW-1003">Cell membrane</keyword>
<keyword evidence="5" id="KW-0029">Amino-acid transport</keyword>
<evidence type="ECO:0000256" key="1">
    <source>
        <dbReference type="ARBA" id="ARBA00004651"/>
    </source>
</evidence>
<keyword evidence="6 9" id="KW-1133">Transmembrane helix</keyword>
<sequence>MQIIASGLIFGCIYALAALGLVLIFKTTEVANFAHGEMAMITTFISYVFLSKYGFPYLAALGLALLFALVFGIVVYVLVMKRVQSAPHLNQVVLTLGLFMIFNGLAGLKWGYQPTSFPEAFHGDPFKLGSIFISTNEIFTVGLTLVLMLLFFLLFRFTKAGLGMRAASQDIMASELMGIKVSGVFMGAWAIGTALGGIAGMMTAPVTFLSPNMMGEVLIIAFAGAVLGGFNSLPGAVIGGLIVGVFENLVSYYVAPELKIVFTFLLIVVVLYIRPQGIFGGAKIVKKV</sequence>
<organism evidence="10 11">
    <name type="scientific">Neobacillus rhizophilus</name>
    <dbReference type="NCBI Taxonomy" id="2833579"/>
    <lineage>
        <taxon>Bacteria</taxon>
        <taxon>Bacillati</taxon>
        <taxon>Bacillota</taxon>
        <taxon>Bacilli</taxon>
        <taxon>Bacillales</taxon>
        <taxon>Bacillaceae</taxon>
        <taxon>Neobacillus</taxon>
    </lineage>
</organism>
<evidence type="ECO:0000256" key="9">
    <source>
        <dbReference type="SAM" id="Phobius"/>
    </source>
</evidence>
<comment type="caution">
    <text evidence="10">The sequence shown here is derived from an EMBL/GenBank/DDBJ whole genome shotgun (WGS) entry which is preliminary data.</text>
</comment>
<dbReference type="Proteomes" id="UP000679749">
    <property type="component" value="Unassembled WGS sequence"/>
</dbReference>
<dbReference type="CDD" id="cd06582">
    <property type="entry name" value="TM_PBP1_LivH_like"/>
    <property type="match status" value="1"/>
</dbReference>
<feature type="transmembrane region" description="Helical" evidence="9">
    <location>
        <begin position="6"/>
        <end position="25"/>
    </location>
</feature>
<evidence type="ECO:0000313" key="11">
    <source>
        <dbReference type="Proteomes" id="UP000679749"/>
    </source>
</evidence>
<feature type="transmembrane region" description="Helical" evidence="9">
    <location>
        <begin position="131"/>
        <end position="155"/>
    </location>
</feature>
<evidence type="ECO:0000313" key="10">
    <source>
        <dbReference type="EMBL" id="MBS4211382.1"/>
    </source>
</evidence>
<feature type="transmembrane region" description="Helical" evidence="9">
    <location>
        <begin position="176"/>
        <end position="199"/>
    </location>
</feature>
<dbReference type="RefSeq" id="WP_213115902.1">
    <property type="nucleotide sequence ID" value="NZ_JAGYPF010000001.1"/>
</dbReference>
<dbReference type="InterPro" id="IPR052157">
    <property type="entry name" value="BCAA_transport_permease"/>
</dbReference>
<keyword evidence="11" id="KW-1185">Reference proteome</keyword>
<gene>
    <name evidence="10" type="ORF">KHA99_02790</name>
</gene>
<evidence type="ECO:0000256" key="6">
    <source>
        <dbReference type="ARBA" id="ARBA00022989"/>
    </source>
</evidence>
<comment type="similarity">
    <text evidence="8">Belongs to the binding-protein-dependent transport system permease family. LivHM subfamily.</text>
</comment>
<dbReference type="GO" id="GO:0006865">
    <property type="term" value="P:amino acid transport"/>
    <property type="evidence" value="ECO:0007669"/>
    <property type="project" value="UniProtKB-KW"/>
</dbReference>
<evidence type="ECO:0000256" key="7">
    <source>
        <dbReference type="ARBA" id="ARBA00023136"/>
    </source>
</evidence>
<feature type="transmembrane region" description="Helical" evidence="9">
    <location>
        <begin position="219"/>
        <end position="246"/>
    </location>
</feature>
<evidence type="ECO:0000256" key="2">
    <source>
        <dbReference type="ARBA" id="ARBA00022448"/>
    </source>
</evidence>
<dbReference type="Pfam" id="PF02653">
    <property type="entry name" value="BPD_transp_2"/>
    <property type="match status" value="1"/>
</dbReference>
<accession>A0A942U320</accession>
<name>A0A942U320_9BACI</name>
<comment type="subcellular location">
    <subcellularLocation>
        <location evidence="1">Cell membrane</location>
        <topology evidence="1">Multi-pass membrane protein</topology>
    </subcellularLocation>
</comment>
<evidence type="ECO:0000256" key="4">
    <source>
        <dbReference type="ARBA" id="ARBA00022692"/>
    </source>
</evidence>
<reference evidence="10" key="1">
    <citation type="submission" date="2021-05" db="EMBL/GenBank/DDBJ databases">
        <title>Novel Bacillus species.</title>
        <authorList>
            <person name="Liu G."/>
        </authorList>
    </citation>
    <scope>NUCLEOTIDE SEQUENCE</scope>
    <source>
        <strain evidence="10">FJAT-49825</strain>
    </source>
</reference>
<evidence type="ECO:0000256" key="5">
    <source>
        <dbReference type="ARBA" id="ARBA00022970"/>
    </source>
</evidence>
<dbReference type="GO" id="GO:0022857">
    <property type="term" value="F:transmembrane transporter activity"/>
    <property type="evidence" value="ECO:0007669"/>
    <property type="project" value="InterPro"/>
</dbReference>
<dbReference type="PANTHER" id="PTHR11795:SF451">
    <property type="entry name" value="ABC TRANSPORTER PERMEASE PROTEIN"/>
    <property type="match status" value="1"/>
</dbReference>
<keyword evidence="2" id="KW-0813">Transport</keyword>
<evidence type="ECO:0000256" key="3">
    <source>
        <dbReference type="ARBA" id="ARBA00022475"/>
    </source>
</evidence>
<dbReference type="InterPro" id="IPR001851">
    <property type="entry name" value="ABC_transp_permease"/>
</dbReference>
<feature type="transmembrane region" description="Helical" evidence="9">
    <location>
        <begin position="91"/>
        <end position="111"/>
    </location>
</feature>
<dbReference type="PANTHER" id="PTHR11795">
    <property type="entry name" value="BRANCHED-CHAIN AMINO ACID TRANSPORT SYSTEM PERMEASE PROTEIN LIVH"/>
    <property type="match status" value="1"/>
</dbReference>